<evidence type="ECO:0000256" key="1">
    <source>
        <dbReference type="SAM" id="MobiDB-lite"/>
    </source>
</evidence>
<sequence length="1117" mass="124565">MSTTNNNHSNSNSNGPRLTTNHQFHQNPAFKPVPVPVYTPGQIPPFIDPRVPNRNPSHFPQPPRHPVPPVKFPTQPHQPQHQHAGFHNRPTIGAPPMVRPAHQAIPIGAAFHTMAHSQNMYPIRTSSGTATSNTAAVTSPTQPPNRKLPPIPVEEKSIRIIADGIRTVSEDFAESTDRQQIIRSGYKEIQQMADDLRSLDNTESKFDQSVQKGLEMTTTGTMVMSQGVSVAAKAINSSKGQDIVSDLERNPALSHLIQMADKLVDIGKVLPLIAPAFIIIKLIIDVEQKARDVDTKCTDMIERISFLVGNLTVLEKVKIIDSLAAVIEKTNDILKQAAALIQAYRKQGSIARRLNLSNSQNFAMMAEKITTCSNDLMLSLQIQQTGDLSILTKDIPVDNQDEEAKKFVAENGGQSAINNNPKLVEEFAKMMHLTMSDQVMEQMQSNMEGILEENQSRIETMVKENSSNAVAETIKALATEVREREAEQRLVCLQCDKEYRESANGPEACSFHKSMEFRGGYSCCGKKAPCTFSNHRVVHHCEYPYTGFFDYAYGILRYTNTTDEWVTVSEKNLLTDDVLNATVRQLIRWHTKHERISKPMMLIHLGHIDFESPYYFQVFDAEGLEAANATIQSSGDTVIFRSSKAEDEYEMAEWTLDDSGLINGVKLSVKVRTNEIPTVVVAPIDIVTVSLSDEVRTLSKATFKTYKPAEPYVLPEIRHVGHNLRTTPLREIREFKAKTKLPVAVIPEGTMVANTNGRFVRNDSDKFQGTIRIFNKAAPSSQTHVTLASCKAEYRLVGDKEYKNVETLNLEDTKFPASIAPAQSLDVSFEAIVPRNAAQAELKQNCWNWAMVALHHPIRVRLTLKDIEGEELAYVQEYIHKPRHPSSKEDKDILFLHIDNTLDASRNVIRVKKDEGDYLVDINGNQLSVEDLNKIVFRAEQNGVTEVELKYGRECGSYQWKVWALIDLNCRRIYAFKVLLEEGPMRSKKTSAALGYAPCPMYGDDDVEERPIQYAEEKTTFPDLEPEETIMVVEDDDVDDEKPVVAIQMAEPAIAVAAAASASVTAALSEVSKVTSSLDSAVFSASMASLEKRLESLDTNVARMATALEKLVDILSP</sequence>
<dbReference type="InterPro" id="IPR059179">
    <property type="entry name" value="MLKL-like_MCAfunc"/>
</dbReference>
<dbReference type="EMBL" id="JAAAJA010000354">
    <property type="protein sequence ID" value="KAG0255350.1"/>
    <property type="molecule type" value="Genomic_DNA"/>
</dbReference>
<reference evidence="2" key="1">
    <citation type="journal article" date="2020" name="Fungal Divers.">
        <title>Resolving the Mortierellaceae phylogeny through synthesis of multi-gene phylogenetics and phylogenomics.</title>
        <authorList>
            <person name="Vandepol N."/>
            <person name="Liber J."/>
            <person name="Desiro A."/>
            <person name="Na H."/>
            <person name="Kennedy M."/>
            <person name="Barry K."/>
            <person name="Grigoriev I.V."/>
            <person name="Miller A.N."/>
            <person name="O'Donnell K."/>
            <person name="Stajich J.E."/>
            <person name="Bonito G."/>
        </authorList>
    </citation>
    <scope>NUCLEOTIDE SEQUENCE</scope>
    <source>
        <strain evidence="2">KOD948</strain>
    </source>
</reference>
<feature type="compositionally biased region" description="Low complexity" evidence="1">
    <location>
        <begin position="1"/>
        <end position="14"/>
    </location>
</feature>
<dbReference type="CDD" id="cd21037">
    <property type="entry name" value="MLKL_NTD"/>
    <property type="match status" value="1"/>
</dbReference>
<name>A0A9P6PW74_9FUNG</name>
<proteinExistence type="predicted"/>
<evidence type="ECO:0000313" key="3">
    <source>
        <dbReference type="Proteomes" id="UP000726737"/>
    </source>
</evidence>
<dbReference type="GO" id="GO:0007166">
    <property type="term" value="P:cell surface receptor signaling pathway"/>
    <property type="evidence" value="ECO:0007669"/>
    <property type="project" value="InterPro"/>
</dbReference>
<feature type="compositionally biased region" description="Pro residues" evidence="1">
    <location>
        <begin position="141"/>
        <end position="150"/>
    </location>
</feature>
<feature type="compositionally biased region" description="Low complexity" evidence="1">
    <location>
        <begin position="127"/>
        <end position="140"/>
    </location>
</feature>
<evidence type="ECO:0000313" key="2">
    <source>
        <dbReference type="EMBL" id="KAG0255350.1"/>
    </source>
</evidence>
<organism evidence="2 3">
    <name type="scientific">Mortierella polycephala</name>
    <dbReference type="NCBI Taxonomy" id="41804"/>
    <lineage>
        <taxon>Eukaryota</taxon>
        <taxon>Fungi</taxon>
        <taxon>Fungi incertae sedis</taxon>
        <taxon>Mucoromycota</taxon>
        <taxon>Mortierellomycotina</taxon>
        <taxon>Mortierellomycetes</taxon>
        <taxon>Mortierellales</taxon>
        <taxon>Mortierellaceae</taxon>
        <taxon>Mortierella</taxon>
    </lineage>
</organism>
<keyword evidence="3" id="KW-1185">Reference proteome</keyword>
<dbReference type="Proteomes" id="UP000726737">
    <property type="component" value="Unassembled WGS sequence"/>
</dbReference>
<accession>A0A9P6PW74</accession>
<comment type="caution">
    <text evidence="2">The sequence shown here is derived from an EMBL/GenBank/DDBJ whole genome shotgun (WGS) entry which is preliminary data.</text>
</comment>
<feature type="region of interest" description="Disordered" evidence="1">
    <location>
        <begin position="1"/>
        <end position="29"/>
    </location>
</feature>
<protein>
    <submittedName>
        <fullName evidence="2">Uncharacterized protein</fullName>
    </submittedName>
</protein>
<feature type="compositionally biased region" description="Polar residues" evidence="1">
    <location>
        <begin position="15"/>
        <end position="26"/>
    </location>
</feature>
<feature type="region of interest" description="Disordered" evidence="1">
    <location>
        <begin position="127"/>
        <end position="150"/>
    </location>
</feature>
<dbReference type="OrthoDB" id="61437at2759"/>
<gene>
    <name evidence="2" type="ORF">BG011_005183</name>
</gene>
<dbReference type="InterPro" id="IPR036537">
    <property type="entry name" value="Adaptor_Cbl_N_dom_sf"/>
</dbReference>
<dbReference type="Gene3D" id="1.20.930.20">
    <property type="entry name" value="Adaptor protein Cbl, N-terminal domain"/>
    <property type="match status" value="1"/>
</dbReference>
<dbReference type="AlphaFoldDB" id="A0A9P6PW74"/>